<proteinExistence type="predicted"/>
<name>A0A2D0KLZ7_9GAMM</name>
<reference evidence="1 2" key="1">
    <citation type="journal article" date="2017" name="Nat. Microbiol.">
        <title>Natural product diversity associated with the nematode symbionts Photorhabdus and Xenorhabdus.</title>
        <authorList>
            <person name="Tobias N.J."/>
            <person name="Wolff H."/>
            <person name="Djahanschiri B."/>
            <person name="Grundmann F."/>
            <person name="Kronenwerth M."/>
            <person name="Shi Y.M."/>
            <person name="Simonyi S."/>
            <person name="Grun P."/>
            <person name="Shapiro-Ilan D."/>
            <person name="Pidot S.J."/>
            <person name="Stinear T.P."/>
            <person name="Ebersberger I."/>
            <person name="Bode H.B."/>
        </authorList>
    </citation>
    <scope>NUCLEOTIDE SEQUENCE [LARGE SCALE GENOMIC DNA]</scope>
    <source>
        <strain evidence="1 2">DSM 17904</strain>
    </source>
</reference>
<evidence type="ECO:0000313" key="2">
    <source>
        <dbReference type="Proteomes" id="UP000222366"/>
    </source>
</evidence>
<accession>A0A2D0KLZ7</accession>
<dbReference type="AlphaFoldDB" id="A0A2D0KLZ7"/>
<evidence type="ECO:0000313" key="1">
    <source>
        <dbReference type="EMBL" id="PHM64422.1"/>
    </source>
</evidence>
<sequence>MLTSQLQALPAEQAQTVLSCLDKALRAGKIGNPVGWLLTMMKRARDGQLYGQAETAVTPPAPAKASVASTQRIERPASPSSQAHVHSMVKDIRQRLTLAKYQ</sequence>
<protein>
    <submittedName>
        <fullName evidence="1">Helix-turn-helix domain protein</fullName>
    </submittedName>
</protein>
<dbReference type="Proteomes" id="UP000222366">
    <property type="component" value="Unassembled WGS sequence"/>
</dbReference>
<dbReference type="EMBL" id="NJAJ01000029">
    <property type="protein sequence ID" value="PHM64422.1"/>
    <property type="molecule type" value="Genomic_DNA"/>
</dbReference>
<comment type="caution">
    <text evidence="1">The sequence shown here is derived from an EMBL/GenBank/DDBJ whole genome shotgun (WGS) entry which is preliminary data.</text>
</comment>
<gene>
    <name evidence="1" type="ORF">Xsto_02956</name>
</gene>
<organism evidence="1 2">
    <name type="scientific">Xenorhabdus stockiae</name>
    <dbReference type="NCBI Taxonomy" id="351614"/>
    <lineage>
        <taxon>Bacteria</taxon>
        <taxon>Pseudomonadati</taxon>
        <taxon>Pseudomonadota</taxon>
        <taxon>Gammaproteobacteria</taxon>
        <taxon>Enterobacterales</taxon>
        <taxon>Morganellaceae</taxon>
        <taxon>Xenorhabdus</taxon>
    </lineage>
</organism>
<keyword evidence="2" id="KW-1185">Reference proteome</keyword>